<proteinExistence type="predicted"/>
<dbReference type="AlphaFoldDB" id="A0A0U1D4S5"/>
<evidence type="ECO:0000313" key="2">
    <source>
        <dbReference type="EMBL" id="ORV20948.1"/>
    </source>
</evidence>
<gene>
    <name evidence="2" type="ORF">AWB98_01220</name>
    <name evidence="1" type="ORF">BN970_01348</name>
</gene>
<dbReference type="Proteomes" id="UP000193811">
    <property type="component" value="Unassembled WGS sequence"/>
</dbReference>
<evidence type="ECO:0000313" key="4">
    <source>
        <dbReference type="Proteomes" id="UP000193811"/>
    </source>
</evidence>
<reference evidence="1 3" key="1">
    <citation type="submission" date="2015-03" db="EMBL/GenBank/DDBJ databases">
        <authorList>
            <person name="Murphy D."/>
        </authorList>
    </citation>
    <scope>NUCLEOTIDE SEQUENCE [LARGE SCALE GENOMIC DNA]</scope>
    <source>
        <strain evidence="1 3">D16</strain>
    </source>
</reference>
<evidence type="ECO:0000313" key="1">
    <source>
        <dbReference type="EMBL" id="CQD07184.1"/>
    </source>
</evidence>
<sequence length="133" mass="14351">MALTQFPVTGTFQAVISDSSDAGGESDVQNISSTVWFTPSVQQVYSASEGKVIRLAPVRARTNPDDGMLRTIDGNTVSLISNSAALGLENLYWTVTFSNVVYDRAEREITSFTFEAPQDSTPVDLATVARVVL</sequence>
<keyword evidence="4" id="KW-1185">Reference proteome</keyword>
<dbReference type="Proteomes" id="UP000182227">
    <property type="component" value="Unassembled WGS sequence"/>
</dbReference>
<dbReference type="GeneID" id="44299581"/>
<accession>A0A0U1D4S5</accession>
<dbReference type="EMBL" id="CTEF01000001">
    <property type="protein sequence ID" value="CQD07184.1"/>
    <property type="molecule type" value="Genomic_DNA"/>
</dbReference>
<reference evidence="2 4" key="2">
    <citation type="submission" date="2016-01" db="EMBL/GenBank/DDBJ databases">
        <title>The new phylogeny of the genus Mycobacterium.</title>
        <authorList>
            <person name="Tarcisio F."/>
            <person name="Conor M."/>
            <person name="Antonella G."/>
            <person name="Elisabetta G."/>
            <person name="Giulia F.S."/>
            <person name="Sara T."/>
            <person name="Anna F."/>
            <person name="Clotilde B."/>
            <person name="Roberto B."/>
            <person name="Veronica D.S."/>
            <person name="Fabio R."/>
            <person name="Monica P."/>
            <person name="Olivier J."/>
            <person name="Enrico T."/>
            <person name="Nicola S."/>
        </authorList>
    </citation>
    <scope>NUCLEOTIDE SEQUENCE [LARGE SCALE GENOMIC DNA]</scope>
    <source>
        <strain evidence="2 4">CCUG 50187</strain>
    </source>
</reference>
<organism evidence="1 3">
    <name type="scientific">Mycolicibacterium conceptionense</name>
    <dbReference type="NCBI Taxonomy" id="451644"/>
    <lineage>
        <taxon>Bacteria</taxon>
        <taxon>Bacillati</taxon>
        <taxon>Actinomycetota</taxon>
        <taxon>Actinomycetes</taxon>
        <taxon>Mycobacteriales</taxon>
        <taxon>Mycobacteriaceae</taxon>
        <taxon>Mycolicibacterium</taxon>
    </lineage>
</organism>
<protein>
    <submittedName>
        <fullName evidence="1">Uncharacterized protein</fullName>
    </submittedName>
</protein>
<dbReference type="RefSeq" id="WP_085142570.1">
    <property type="nucleotide sequence ID" value="NZ_JACKVA010000035.1"/>
</dbReference>
<name>A0A0U1D4S5_9MYCO</name>
<evidence type="ECO:0000313" key="3">
    <source>
        <dbReference type="Proteomes" id="UP000182227"/>
    </source>
</evidence>
<dbReference type="EMBL" id="LQOP01000034">
    <property type="protein sequence ID" value="ORV20948.1"/>
    <property type="molecule type" value="Genomic_DNA"/>
</dbReference>